<dbReference type="PANTHER" id="PTHR43240:SF10">
    <property type="entry name" value="BLL4964 PROTEIN"/>
    <property type="match status" value="1"/>
</dbReference>
<keyword evidence="1" id="KW-0378">Hydrolase</keyword>
<dbReference type="EMBL" id="CP042582">
    <property type="protein sequence ID" value="QEX20176.1"/>
    <property type="molecule type" value="Genomic_DNA"/>
</dbReference>
<dbReference type="KEGG" id="hadh:FRZ61_00910"/>
<dbReference type="Gene3D" id="3.10.129.10">
    <property type="entry name" value="Hotdog Thioesterase"/>
    <property type="match status" value="1"/>
</dbReference>
<gene>
    <name evidence="3" type="ORF">FRZ61_00910</name>
</gene>
<dbReference type="SUPFAM" id="SSF54637">
    <property type="entry name" value="Thioesterase/thiol ester dehydrase-isomerase"/>
    <property type="match status" value="1"/>
</dbReference>
<dbReference type="GO" id="GO:0005829">
    <property type="term" value="C:cytosol"/>
    <property type="evidence" value="ECO:0007669"/>
    <property type="project" value="TreeGrafter"/>
</dbReference>
<dbReference type="InterPro" id="IPR006683">
    <property type="entry name" value="Thioestr_dom"/>
</dbReference>
<dbReference type="OrthoDB" id="9805304at2"/>
<dbReference type="InterPro" id="IPR029069">
    <property type="entry name" value="HotDog_dom_sf"/>
</dbReference>
<organism evidence="3 4">
    <name type="scientific">Hypericibacter adhaerens</name>
    <dbReference type="NCBI Taxonomy" id="2602016"/>
    <lineage>
        <taxon>Bacteria</taxon>
        <taxon>Pseudomonadati</taxon>
        <taxon>Pseudomonadota</taxon>
        <taxon>Alphaproteobacteria</taxon>
        <taxon>Rhodospirillales</taxon>
        <taxon>Dongiaceae</taxon>
        <taxon>Hypericibacter</taxon>
    </lineage>
</organism>
<dbReference type="InterPro" id="IPR003736">
    <property type="entry name" value="PAAI_dom"/>
</dbReference>
<proteinExistence type="predicted"/>
<dbReference type="RefSeq" id="WP_151114437.1">
    <property type="nucleotide sequence ID" value="NZ_CP042582.1"/>
</dbReference>
<accession>A0A5J6MZS6</accession>
<dbReference type="GO" id="GO:0061522">
    <property type="term" value="F:1,4-dihydroxy-2-naphthoyl-CoA thioesterase activity"/>
    <property type="evidence" value="ECO:0007669"/>
    <property type="project" value="TreeGrafter"/>
</dbReference>
<dbReference type="AlphaFoldDB" id="A0A5J6MZS6"/>
<evidence type="ECO:0000313" key="3">
    <source>
        <dbReference type="EMBL" id="QEX20176.1"/>
    </source>
</evidence>
<dbReference type="Proteomes" id="UP000325797">
    <property type="component" value="Chromosome"/>
</dbReference>
<sequence length="148" mass="16066">MTPPRPPAFEKKLSLDKEALAAFLDKAFPPAARPSYGQIESVALDHVRMTLEPRPEMIRPGDIVAGPALMGLADVAAYAVVLAHLGPVAMAVTNSLTINFLRPCQLETIMADARLLRLGRRLATVEVRLWQGREDRLVAVATVGYALP</sequence>
<reference evidence="3 4" key="1">
    <citation type="submission" date="2019-08" db="EMBL/GenBank/DDBJ databases">
        <title>Hyperibacter terrae gen. nov., sp. nov. and Hyperibacter viscosus sp. nov., two new members in the family Rhodospirillaceae isolated from the rhizosphere of Hypericum perforatum.</title>
        <authorList>
            <person name="Noviana Z."/>
        </authorList>
    </citation>
    <scope>NUCLEOTIDE SEQUENCE [LARGE SCALE GENOMIC DNA]</scope>
    <source>
        <strain evidence="3 4">R5959</strain>
    </source>
</reference>
<evidence type="ECO:0000259" key="2">
    <source>
        <dbReference type="Pfam" id="PF03061"/>
    </source>
</evidence>
<evidence type="ECO:0000313" key="4">
    <source>
        <dbReference type="Proteomes" id="UP000325797"/>
    </source>
</evidence>
<dbReference type="PANTHER" id="PTHR43240">
    <property type="entry name" value="1,4-DIHYDROXY-2-NAPHTHOYL-COA THIOESTERASE 1"/>
    <property type="match status" value="1"/>
</dbReference>
<protein>
    <submittedName>
        <fullName evidence="3">Thioesterase</fullName>
    </submittedName>
</protein>
<dbReference type="NCBIfam" id="TIGR00369">
    <property type="entry name" value="unchar_dom_1"/>
    <property type="match status" value="1"/>
</dbReference>
<dbReference type="Pfam" id="PF03061">
    <property type="entry name" value="4HBT"/>
    <property type="match status" value="1"/>
</dbReference>
<keyword evidence="4" id="KW-1185">Reference proteome</keyword>
<dbReference type="CDD" id="cd03443">
    <property type="entry name" value="PaaI_thioesterase"/>
    <property type="match status" value="1"/>
</dbReference>
<feature type="domain" description="Thioesterase" evidence="2">
    <location>
        <begin position="63"/>
        <end position="134"/>
    </location>
</feature>
<name>A0A5J6MZS6_9PROT</name>
<evidence type="ECO:0000256" key="1">
    <source>
        <dbReference type="ARBA" id="ARBA00022801"/>
    </source>
</evidence>